<dbReference type="InterPro" id="IPR029787">
    <property type="entry name" value="Nucleotide_cyclase"/>
</dbReference>
<evidence type="ECO:0000259" key="3">
    <source>
        <dbReference type="PROSITE" id="PS50887"/>
    </source>
</evidence>
<dbReference type="InterPro" id="IPR001633">
    <property type="entry name" value="EAL_dom"/>
</dbReference>
<dbReference type="SMART" id="SM00052">
    <property type="entry name" value="EAL"/>
    <property type="match status" value="1"/>
</dbReference>
<evidence type="ECO:0000313" key="4">
    <source>
        <dbReference type="EMBL" id="ART83573.1"/>
    </source>
</evidence>
<dbReference type="PANTHER" id="PTHR44757:SF2">
    <property type="entry name" value="BIOFILM ARCHITECTURE MAINTENANCE PROTEIN MBAA"/>
    <property type="match status" value="1"/>
</dbReference>
<evidence type="ECO:0000259" key="2">
    <source>
        <dbReference type="PROSITE" id="PS50883"/>
    </source>
</evidence>
<accession>A0A1Y0D7P3</accession>
<dbReference type="Gene3D" id="3.30.450.20">
    <property type="entry name" value="PAS domain"/>
    <property type="match status" value="1"/>
</dbReference>
<feature type="domain" description="EAL" evidence="2">
    <location>
        <begin position="737"/>
        <end position="990"/>
    </location>
</feature>
<feature type="domain" description="GGDEF" evidence="3">
    <location>
        <begin position="588"/>
        <end position="730"/>
    </location>
</feature>
<dbReference type="PROSITE" id="PS50113">
    <property type="entry name" value="PAC"/>
    <property type="match status" value="1"/>
</dbReference>
<dbReference type="RefSeq" id="WP_087038252.1">
    <property type="nucleotide sequence ID" value="NZ_CP021377.1"/>
</dbReference>
<dbReference type="CDD" id="cd01948">
    <property type="entry name" value="EAL"/>
    <property type="match status" value="1"/>
</dbReference>
<dbReference type="PANTHER" id="PTHR44757">
    <property type="entry name" value="DIGUANYLATE CYCLASE DGCP"/>
    <property type="match status" value="1"/>
</dbReference>
<dbReference type="NCBIfam" id="TIGR00229">
    <property type="entry name" value="sensory_box"/>
    <property type="match status" value="1"/>
</dbReference>
<dbReference type="SUPFAM" id="SSF55073">
    <property type="entry name" value="Nucleotide cyclase"/>
    <property type="match status" value="1"/>
</dbReference>
<dbReference type="NCBIfam" id="TIGR00254">
    <property type="entry name" value="GGDEF"/>
    <property type="match status" value="1"/>
</dbReference>
<dbReference type="OrthoDB" id="9804951at2"/>
<dbReference type="SMART" id="SM00267">
    <property type="entry name" value="GGDEF"/>
    <property type="match status" value="1"/>
</dbReference>
<evidence type="ECO:0000313" key="5">
    <source>
        <dbReference type="Proteomes" id="UP000243937"/>
    </source>
</evidence>
<reference evidence="4 5" key="1">
    <citation type="journal article" date="2014" name="Int. J. Syst. Evol. Microbiol.">
        <title>Oceanisphaera profunda sp. nov., a marine bacterium isolated from deep-sea sediment, and emended description of the genus Oceanisphaera.</title>
        <authorList>
            <person name="Xu Z."/>
            <person name="Zhang X.Y."/>
            <person name="Su H.N."/>
            <person name="Yu Z.C."/>
            <person name="Liu C."/>
            <person name="Li H."/>
            <person name="Chen X.L."/>
            <person name="Song X.Y."/>
            <person name="Xie B.B."/>
            <person name="Qin Q.L."/>
            <person name="Zhou B.C."/>
            <person name="Shi M."/>
            <person name="Huang Y."/>
            <person name="Zhang Y.Z."/>
        </authorList>
    </citation>
    <scope>NUCLEOTIDE SEQUENCE [LARGE SCALE GENOMIC DNA]</scope>
    <source>
        <strain evidence="4 5">SM1222</strain>
    </source>
</reference>
<dbReference type="Gene3D" id="3.20.20.450">
    <property type="entry name" value="EAL domain"/>
    <property type="match status" value="1"/>
</dbReference>
<evidence type="ECO:0000259" key="1">
    <source>
        <dbReference type="PROSITE" id="PS50113"/>
    </source>
</evidence>
<dbReference type="KEGG" id="opf:CBP31_13810"/>
<dbReference type="Pfam" id="PF01590">
    <property type="entry name" value="GAF"/>
    <property type="match status" value="2"/>
</dbReference>
<name>A0A1Y0D7P3_9GAMM</name>
<dbReference type="AlphaFoldDB" id="A0A1Y0D7P3"/>
<dbReference type="SUPFAM" id="SSF55785">
    <property type="entry name" value="PYP-like sensor domain (PAS domain)"/>
    <property type="match status" value="1"/>
</dbReference>
<protein>
    <submittedName>
        <fullName evidence="4">GGDEF domain-containing protein</fullName>
    </submittedName>
</protein>
<dbReference type="InterPro" id="IPR000014">
    <property type="entry name" value="PAS"/>
</dbReference>
<dbReference type="EMBL" id="CP021377">
    <property type="protein sequence ID" value="ART83573.1"/>
    <property type="molecule type" value="Genomic_DNA"/>
</dbReference>
<gene>
    <name evidence="4" type="ORF">CBP31_13810</name>
</gene>
<dbReference type="PROSITE" id="PS50887">
    <property type="entry name" value="GGDEF"/>
    <property type="match status" value="1"/>
</dbReference>
<dbReference type="Gene3D" id="3.30.450.40">
    <property type="match status" value="2"/>
</dbReference>
<dbReference type="Proteomes" id="UP000243937">
    <property type="component" value="Chromosome"/>
</dbReference>
<dbReference type="CDD" id="cd01949">
    <property type="entry name" value="GGDEF"/>
    <property type="match status" value="1"/>
</dbReference>
<dbReference type="Pfam" id="PF00990">
    <property type="entry name" value="GGDEF"/>
    <property type="match status" value="1"/>
</dbReference>
<dbReference type="InterPro" id="IPR052155">
    <property type="entry name" value="Biofilm_reg_signaling"/>
</dbReference>
<organism evidence="4 5">
    <name type="scientific">Oceanisphaera profunda</name>
    <dbReference type="NCBI Taxonomy" id="1416627"/>
    <lineage>
        <taxon>Bacteria</taxon>
        <taxon>Pseudomonadati</taxon>
        <taxon>Pseudomonadota</taxon>
        <taxon>Gammaproteobacteria</taxon>
        <taxon>Aeromonadales</taxon>
        <taxon>Aeromonadaceae</taxon>
        <taxon>Oceanisphaera</taxon>
    </lineage>
</organism>
<dbReference type="InterPro" id="IPR000160">
    <property type="entry name" value="GGDEF_dom"/>
</dbReference>
<dbReference type="InterPro" id="IPR035919">
    <property type="entry name" value="EAL_sf"/>
</dbReference>
<dbReference type="InterPro" id="IPR043128">
    <property type="entry name" value="Rev_trsase/Diguanyl_cyclase"/>
</dbReference>
<dbReference type="SUPFAM" id="SSF55781">
    <property type="entry name" value="GAF domain-like"/>
    <property type="match status" value="2"/>
</dbReference>
<dbReference type="InterPro" id="IPR000700">
    <property type="entry name" value="PAS-assoc_C"/>
</dbReference>
<keyword evidence="5" id="KW-1185">Reference proteome</keyword>
<dbReference type="PROSITE" id="PS50883">
    <property type="entry name" value="EAL"/>
    <property type="match status" value="1"/>
</dbReference>
<feature type="domain" description="PAC" evidence="1">
    <location>
        <begin position="505"/>
        <end position="556"/>
    </location>
</feature>
<dbReference type="InterPro" id="IPR035965">
    <property type="entry name" value="PAS-like_dom_sf"/>
</dbReference>
<dbReference type="Pfam" id="PF13426">
    <property type="entry name" value="PAS_9"/>
    <property type="match status" value="1"/>
</dbReference>
<dbReference type="SUPFAM" id="SSF141868">
    <property type="entry name" value="EAL domain-like"/>
    <property type="match status" value="1"/>
</dbReference>
<dbReference type="CDD" id="cd00130">
    <property type="entry name" value="PAS"/>
    <property type="match status" value="1"/>
</dbReference>
<dbReference type="InterPro" id="IPR003018">
    <property type="entry name" value="GAF"/>
</dbReference>
<proteinExistence type="predicted"/>
<dbReference type="Gene3D" id="3.30.70.270">
    <property type="match status" value="1"/>
</dbReference>
<dbReference type="Pfam" id="PF00563">
    <property type="entry name" value="EAL"/>
    <property type="match status" value="1"/>
</dbReference>
<dbReference type="InterPro" id="IPR029016">
    <property type="entry name" value="GAF-like_dom_sf"/>
</dbReference>
<sequence>MQLPALYRPLHQLCFFRLDAQFYLTPLTALPSDELRLPDTKQSLLSQLPEDDRRQLEQVCANGAATSLALTIKGRRWICHLAPVENNHWLLSADISAHQQCDQLGVTEWQLAQQWQLGQSQHGDDHHALVSMPQLVDTLLSEQHADRVILWRHYYDDEVLRPLYSQGMAFNLQPVKAERHYLRTLQQRGALSYSHCAEQPLLSAFNYLATDGIVHRLDVPLLLDKKLIGVLSLEYARPRAAVTSSDMQFVATLAAQLAELISQPVTPEPLSSLELQLAALTPILLRHTGQDFFNQLMLQLTRLFQADMALVGLISPSQETVRVVSCAINGELQPPFSFKLANTPCEVSFGQSQQINVYHQDVAAIFPDADLLQQHNIQAYVGLSVRDHEGSIIGNLALLFKQPLPASSQLQSVLEQLEYRICAELLRRRDQEALMVAAVAFDAQQGQFITDSQLHVQRANQAFLQLSGYFCEKLLGRSALSLRNDTPFHANIDAITHSLEQHQSWQGEQQLKRADGQTVPVMLRMSQVKDKLGVIHYVCGVEDLSQQKSAQQRIETMAYFDKLTGLHNRHYMVDHISYTIAQAESEASRGALLLLDLDGFKSINDSLGYRIGDSLLVQVAERLRQFTAQIDGASLARIGSDEFVLLCPHLGHGYTQAKTRAEQLAHSLGEQFLLPFQFESLRLHVSASVGISLFPVAELGLEEYLRQADTANHIAKQVAPGSHVFFSQEMADEIQERLTIANALQQALQNNELELYFQPQQRVADNQLTGVEALLRWLPEGKAPIPPGIFIPIAEETSLICDIGSWVLRQACVRFDAWQALPNRPERMSVNISARHFHGPDFISQLSLLIHQYPSCRHRLTLEVTEGVFLENLHDSRSRMAHIKALGVNISIDDFGTGYSSFAYLRELPVDELKLDRAFIQYVAERPQDKAIISCLLELARTLNMEVVAEGVETPAQLATLSELNCGIYQGYLRARPMCEDDLIAWLKHL</sequence>